<keyword evidence="1" id="KW-0175">Coiled coil</keyword>
<feature type="coiled-coil region" evidence="1">
    <location>
        <begin position="118"/>
        <end position="145"/>
    </location>
</feature>
<evidence type="ECO:0000313" key="3">
    <source>
        <dbReference type="Proteomes" id="UP000069940"/>
    </source>
</evidence>
<dbReference type="Proteomes" id="UP000069940">
    <property type="component" value="Unassembled WGS sequence"/>
</dbReference>
<evidence type="ECO:0000313" key="2">
    <source>
        <dbReference type="EnsemblMetazoa" id="AALFPA23_016547.P24119"/>
    </source>
</evidence>
<reference evidence="3" key="1">
    <citation type="journal article" date="2015" name="Proc. Natl. Acad. Sci. U.S.A.">
        <title>Genome sequence of the Asian Tiger mosquito, Aedes albopictus, reveals insights into its biology, genetics, and evolution.</title>
        <authorList>
            <person name="Chen X.G."/>
            <person name="Jiang X."/>
            <person name="Gu J."/>
            <person name="Xu M."/>
            <person name="Wu Y."/>
            <person name="Deng Y."/>
            <person name="Zhang C."/>
            <person name="Bonizzoni M."/>
            <person name="Dermauw W."/>
            <person name="Vontas J."/>
            <person name="Armbruster P."/>
            <person name="Huang X."/>
            <person name="Yang Y."/>
            <person name="Zhang H."/>
            <person name="He W."/>
            <person name="Peng H."/>
            <person name="Liu Y."/>
            <person name="Wu K."/>
            <person name="Chen J."/>
            <person name="Lirakis M."/>
            <person name="Topalis P."/>
            <person name="Van Leeuwen T."/>
            <person name="Hall A.B."/>
            <person name="Jiang X."/>
            <person name="Thorpe C."/>
            <person name="Mueller R.L."/>
            <person name="Sun C."/>
            <person name="Waterhouse R.M."/>
            <person name="Yan G."/>
            <person name="Tu Z.J."/>
            <person name="Fang X."/>
            <person name="James A.A."/>
        </authorList>
    </citation>
    <scope>NUCLEOTIDE SEQUENCE [LARGE SCALE GENOMIC DNA]</scope>
    <source>
        <strain evidence="3">Foshan</strain>
    </source>
</reference>
<sequence>MKNNRHDFLNIGVFRNTDILTRTHFDSFSASFQEENNNDLHLDEETSGQIFLQSCSQLLTSVAAAAANNSHLNVLAGDGTSLSDAQVLLANGANLLAQQHQNGSDSHLQEQLFLVQAQGLLQQQHQQQQQQLAQSQQQQQQQQHQQQQQQHHQHRLHQLATNTLLAEKLLQNQTTLTALDGAGIPTSIAVTAAVVQGNGRAGKPPDIVIKGKDFCVQFSYRSRPVDRIKSIKIPAAR</sequence>
<organism evidence="2 3">
    <name type="scientific">Aedes albopictus</name>
    <name type="common">Asian tiger mosquito</name>
    <name type="synonym">Stegomyia albopicta</name>
    <dbReference type="NCBI Taxonomy" id="7160"/>
    <lineage>
        <taxon>Eukaryota</taxon>
        <taxon>Metazoa</taxon>
        <taxon>Ecdysozoa</taxon>
        <taxon>Arthropoda</taxon>
        <taxon>Hexapoda</taxon>
        <taxon>Insecta</taxon>
        <taxon>Pterygota</taxon>
        <taxon>Neoptera</taxon>
        <taxon>Endopterygota</taxon>
        <taxon>Diptera</taxon>
        <taxon>Nematocera</taxon>
        <taxon>Culicoidea</taxon>
        <taxon>Culicidae</taxon>
        <taxon>Culicinae</taxon>
        <taxon>Aedini</taxon>
        <taxon>Aedes</taxon>
        <taxon>Stegomyia</taxon>
    </lineage>
</organism>
<dbReference type="RefSeq" id="XP_029733595.2">
    <property type="nucleotide sequence ID" value="XM_029877735.2"/>
</dbReference>
<accession>A0ABM1ZA65</accession>
<dbReference type="EnsemblMetazoa" id="AALFPA23_016547.R24119">
    <property type="protein sequence ID" value="AALFPA23_016547.P24119"/>
    <property type="gene ID" value="AALFPA23_016547"/>
</dbReference>
<protein>
    <submittedName>
        <fullName evidence="2">Uncharacterized protein</fullName>
    </submittedName>
</protein>
<dbReference type="GeneID" id="109418953"/>
<proteinExistence type="predicted"/>
<keyword evidence="3" id="KW-1185">Reference proteome</keyword>
<evidence type="ECO:0000256" key="1">
    <source>
        <dbReference type="SAM" id="Coils"/>
    </source>
</evidence>
<reference evidence="2" key="2">
    <citation type="submission" date="2025-05" db="UniProtKB">
        <authorList>
            <consortium name="EnsemblMetazoa"/>
        </authorList>
    </citation>
    <scope>IDENTIFICATION</scope>
    <source>
        <strain evidence="2">Foshan</strain>
    </source>
</reference>
<name>A0ABM1ZA65_AEDAL</name>